<dbReference type="Proteomes" id="UP000249081">
    <property type="component" value="Unassembled WGS sequence"/>
</dbReference>
<comment type="caution">
    <text evidence="1">The sequence shown here is derived from an EMBL/GenBank/DDBJ whole genome shotgun (WGS) entry which is preliminary data.</text>
</comment>
<reference evidence="1 2" key="2">
    <citation type="submission" date="2018-06" db="EMBL/GenBank/DDBJ databases">
        <title>Metagenomic assembly of (sub)arctic Cyanobacteria and their associated microbiome from non-axenic cultures.</title>
        <authorList>
            <person name="Baurain D."/>
        </authorList>
    </citation>
    <scope>NUCLEOTIDE SEQUENCE [LARGE SCALE GENOMIC DNA]</scope>
    <source>
        <strain evidence="1">ULC041bin1</strain>
    </source>
</reference>
<reference evidence="2" key="1">
    <citation type="submission" date="2018-04" db="EMBL/GenBank/DDBJ databases">
        <authorList>
            <person name="Cornet L."/>
        </authorList>
    </citation>
    <scope>NUCLEOTIDE SEQUENCE [LARGE SCALE GENOMIC DNA]</scope>
</reference>
<sequence length="192" mass="22015">MAIEYVNRKQKTYYLHEGKTKTGKPKYFFSMNAEGALVEAMPEGYEIYENPNAQVFLRKIQPQVITPKEVAIVQEEVKKFAKLDHFIVDVKGKHIVVYLCDQNVDALVALTAFSPLGTSGLADKMAQSLSYSPMMQFVLVDKQTREFEVERWCFRGSVDDWLGLDSSTDLKALVKKYGRHLGKESFYELTPW</sequence>
<evidence type="ECO:0000313" key="2">
    <source>
        <dbReference type="Proteomes" id="UP000249081"/>
    </source>
</evidence>
<evidence type="ECO:0000313" key="1">
    <source>
        <dbReference type="EMBL" id="PZO36591.1"/>
    </source>
</evidence>
<dbReference type="AlphaFoldDB" id="A0A2W4XLQ0"/>
<dbReference type="EMBL" id="QBMN01000138">
    <property type="protein sequence ID" value="PZO36591.1"/>
    <property type="molecule type" value="Genomic_DNA"/>
</dbReference>
<proteinExistence type="predicted"/>
<name>A0A2W4XLQ0_9CYAN</name>
<accession>A0A2W4XLQ0</accession>
<protein>
    <submittedName>
        <fullName evidence="1">Uncharacterized protein</fullName>
    </submittedName>
</protein>
<organism evidence="1 2">
    <name type="scientific">Shackletoniella antarctica</name>
    <dbReference type="NCBI Taxonomy" id="268115"/>
    <lineage>
        <taxon>Bacteria</taxon>
        <taxon>Bacillati</taxon>
        <taxon>Cyanobacteriota</taxon>
        <taxon>Cyanophyceae</taxon>
        <taxon>Oculatellales</taxon>
        <taxon>Oculatellaceae</taxon>
        <taxon>Shackletoniella</taxon>
    </lineage>
</organism>
<gene>
    <name evidence="1" type="ORF">DCF17_17015</name>
</gene>